<dbReference type="SMART" id="SM00369">
    <property type="entry name" value="LRR_TYP"/>
    <property type="match status" value="6"/>
</dbReference>
<gene>
    <name evidence="7" type="ORF">BINO364_LOCUS10355</name>
</gene>
<feature type="transmembrane region" description="Helical" evidence="5">
    <location>
        <begin position="364"/>
        <end position="388"/>
    </location>
</feature>
<organism evidence="7 8">
    <name type="scientific">Brenthis ino</name>
    <name type="common">lesser marbled fritillary</name>
    <dbReference type="NCBI Taxonomy" id="405034"/>
    <lineage>
        <taxon>Eukaryota</taxon>
        <taxon>Metazoa</taxon>
        <taxon>Ecdysozoa</taxon>
        <taxon>Arthropoda</taxon>
        <taxon>Hexapoda</taxon>
        <taxon>Insecta</taxon>
        <taxon>Pterygota</taxon>
        <taxon>Neoptera</taxon>
        <taxon>Endopterygota</taxon>
        <taxon>Lepidoptera</taxon>
        <taxon>Glossata</taxon>
        <taxon>Ditrysia</taxon>
        <taxon>Papilionoidea</taxon>
        <taxon>Nymphalidae</taxon>
        <taxon>Heliconiinae</taxon>
        <taxon>Argynnini</taxon>
        <taxon>Brenthis</taxon>
    </lineage>
</organism>
<dbReference type="Pfam" id="PF00560">
    <property type="entry name" value="LRR_1"/>
    <property type="match status" value="1"/>
</dbReference>
<evidence type="ECO:0000256" key="2">
    <source>
        <dbReference type="ARBA" id="ARBA00022729"/>
    </source>
</evidence>
<feature type="region of interest" description="Disordered" evidence="4">
    <location>
        <begin position="450"/>
        <end position="479"/>
    </location>
</feature>
<proteinExistence type="predicted"/>
<dbReference type="GO" id="GO:0005615">
    <property type="term" value="C:extracellular space"/>
    <property type="evidence" value="ECO:0007669"/>
    <property type="project" value="TreeGrafter"/>
</dbReference>
<evidence type="ECO:0000256" key="5">
    <source>
        <dbReference type="SAM" id="Phobius"/>
    </source>
</evidence>
<dbReference type="PRINTS" id="PR00019">
    <property type="entry name" value="LEURICHRPT"/>
</dbReference>
<dbReference type="EMBL" id="OV170224">
    <property type="protein sequence ID" value="CAH0724675.1"/>
    <property type="molecule type" value="Genomic_DNA"/>
</dbReference>
<keyword evidence="1" id="KW-0433">Leucine-rich repeat</keyword>
<dbReference type="SUPFAM" id="SSF52058">
    <property type="entry name" value="L domain-like"/>
    <property type="match status" value="1"/>
</dbReference>
<keyword evidence="5" id="KW-1133">Transmembrane helix</keyword>
<dbReference type="InterPro" id="IPR032675">
    <property type="entry name" value="LRR_dom_sf"/>
</dbReference>
<evidence type="ECO:0000313" key="8">
    <source>
        <dbReference type="Proteomes" id="UP000838878"/>
    </source>
</evidence>
<name>A0A8J9VQ31_9NEOP</name>
<dbReference type="PANTHER" id="PTHR24373:SF398">
    <property type="entry name" value="LEUCINE-RICH REPEAT-CONTAINING G-PROTEIN COUPLED RECEPTOR 6"/>
    <property type="match status" value="1"/>
</dbReference>
<dbReference type="Proteomes" id="UP000838878">
    <property type="component" value="Chromosome 4"/>
</dbReference>
<dbReference type="InterPro" id="IPR003591">
    <property type="entry name" value="Leu-rich_rpt_typical-subtyp"/>
</dbReference>
<evidence type="ECO:0000256" key="6">
    <source>
        <dbReference type="SAM" id="SignalP"/>
    </source>
</evidence>
<dbReference type="PANTHER" id="PTHR24373">
    <property type="entry name" value="SLIT RELATED LEUCINE-RICH REPEAT NEURONAL PROTEIN"/>
    <property type="match status" value="1"/>
</dbReference>
<feature type="chain" id="PRO_5035457075" evidence="6">
    <location>
        <begin position="20"/>
        <end position="490"/>
    </location>
</feature>
<keyword evidence="5" id="KW-0812">Transmembrane</keyword>
<dbReference type="InterPro" id="IPR001611">
    <property type="entry name" value="Leu-rich_rpt"/>
</dbReference>
<accession>A0A8J9VQ31</accession>
<keyword evidence="2 6" id="KW-0732">Signal</keyword>
<dbReference type="GO" id="GO:0031012">
    <property type="term" value="C:extracellular matrix"/>
    <property type="evidence" value="ECO:0007669"/>
    <property type="project" value="TreeGrafter"/>
</dbReference>
<dbReference type="AlphaFoldDB" id="A0A8J9VQ31"/>
<dbReference type="OrthoDB" id="2013775at2759"/>
<evidence type="ECO:0000256" key="4">
    <source>
        <dbReference type="SAM" id="MobiDB-lite"/>
    </source>
</evidence>
<dbReference type="PROSITE" id="PS51450">
    <property type="entry name" value="LRR"/>
    <property type="match status" value="3"/>
</dbReference>
<keyword evidence="5" id="KW-0472">Membrane</keyword>
<dbReference type="Pfam" id="PF13855">
    <property type="entry name" value="LRR_8"/>
    <property type="match status" value="2"/>
</dbReference>
<keyword evidence="8" id="KW-1185">Reference proteome</keyword>
<feature type="non-terminal residue" evidence="7">
    <location>
        <position position="490"/>
    </location>
</feature>
<feature type="signal peptide" evidence="6">
    <location>
        <begin position="1"/>
        <end position="19"/>
    </location>
</feature>
<evidence type="ECO:0000313" key="7">
    <source>
        <dbReference type="EMBL" id="CAH0724675.1"/>
    </source>
</evidence>
<feature type="compositionally biased region" description="Basic and acidic residues" evidence="4">
    <location>
        <begin position="469"/>
        <end position="479"/>
    </location>
</feature>
<protein>
    <submittedName>
        <fullName evidence="7">Uncharacterized protein</fullName>
    </submittedName>
</protein>
<dbReference type="Gene3D" id="3.80.10.10">
    <property type="entry name" value="Ribonuclease Inhibitor"/>
    <property type="match status" value="3"/>
</dbReference>
<evidence type="ECO:0000256" key="3">
    <source>
        <dbReference type="ARBA" id="ARBA00022737"/>
    </source>
</evidence>
<reference evidence="7" key="1">
    <citation type="submission" date="2021-12" db="EMBL/GenBank/DDBJ databases">
        <authorList>
            <person name="Martin H S."/>
        </authorList>
    </citation>
    <scope>NUCLEOTIDE SEQUENCE</scope>
</reference>
<evidence type="ECO:0000256" key="1">
    <source>
        <dbReference type="ARBA" id="ARBA00022614"/>
    </source>
</evidence>
<dbReference type="InterPro" id="IPR050328">
    <property type="entry name" value="Dev_Immune_Receptor"/>
</dbReference>
<sequence>MGLINTLLQFWLLSVTVTAGVLRQLEEEQEEPCSTYIHDELLHVDCSNRGLTELPNGLDYNAQVLLLVNNNFVSFPPQLADFRQIEKLDISGNHLNGTVPTYIQLWQHLKILHLSDNNYHTWLAFEHTSNILKLDLSRNKIYLIDQDAFVKMPRLAILDLSENRLNSLPTEIFSKATRLEVLILSLNFFSEVPNFQSASLKNLHLSKCQISSIGVNSLNGMQSLLELDLSMNEIESIPDNLTSNSLQELDLSYNTIDKLTDATFSSLPHLAVLDLRGNDFKEVWSTSYFASNPFLREVQVKGNRWSCEGFSVNLLLTYEFLTKDPAKVSDNSLICYSPENVTLMSWQQAYIRTWHADEGSTSSYTITAVMIGVIIGVILTSMVCRIIIVMNKSEAPQPTSETTVLNTTQSRAESVVLRVPIREDLPPSYDEALLMPRLNDSFHSLPDFVDAQENQRENSRRSRSIGDLTESRPRLGDRRSVRRTVEIRIN</sequence>
<keyword evidence="3" id="KW-0677">Repeat</keyword>